<dbReference type="Proteomes" id="UP000242999">
    <property type="component" value="Unassembled WGS sequence"/>
</dbReference>
<reference evidence="4" key="1">
    <citation type="submission" date="2016-10" db="EMBL/GenBank/DDBJ databases">
        <authorList>
            <person name="Varghese N."/>
            <person name="Submissions S."/>
        </authorList>
    </citation>
    <scope>NUCLEOTIDE SEQUENCE [LARGE SCALE GENOMIC DNA]</scope>
    <source>
        <strain evidence="4">DSM 7165</strain>
    </source>
</reference>
<evidence type="ECO:0000256" key="1">
    <source>
        <dbReference type="SAM" id="MobiDB-lite"/>
    </source>
</evidence>
<accession>A0A1H6RM30</accession>
<feature type="compositionally biased region" description="Polar residues" evidence="1">
    <location>
        <begin position="72"/>
        <end position="88"/>
    </location>
</feature>
<dbReference type="AlphaFoldDB" id="A0A1H6RM30"/>
<gene>
    <name evidence="3" type="ORF">SAMN05421831_103216</name>
</gene>
<proteinExistence type="predicted"/>
<name>A0A1H6RM30_9GAMM</name>
<feature type="chain" id="PRO_5017187350" evidence="2">
    <location>
        <begin position="24"/>
        <end position="132"/>
    </location>
</feature>
<feature type="signal peptide" evidence="2">
    <location>
        <begin position="1"/>
        <end position="23"/>
    </location>
</feature>
<keyword evidence="4" id="KW-1185">Reference proteome</keyword>
<evidence type="ECO:0000313" key="3">
    <source>
        <dbReference type="EMBL" id="SEI52850.1"/>
    </source>
</evidence>
<organism evidence="3 4">
    <name type="scientific">Allopseudospirillum japonicum</name>
    <dbReference type="NCBI Taxonomy" id="64971"/>
    <lineage>
        <taxon>Bacteria</taxon>
        <taxon>Pseudomonadati</taxon>
        <taxon>Pseudomonadota</taxon>
        <taxon>Gammaproteobacteria</taxon>
        <taxon>Oceanospirillales</taxon>
        <taxon>Oceanospirillaceae</taxon>
        <taxon>Allopseudospirillum</taxon>
    </lineage>
</organism>
<dbReference type="STRING" id="64971.SAMN05421831_103216"/>
<protein>
    <submittedName>
        <fullName evidence="3">Uncharacterized protein</fullName>
    </submittedName>
</protein>
<evidence type="ECO:0000313" key="4">
    <source>
        <dbReference type="Proteomes" id="UP000242999"/>
    </source>
</evidence>
<sequence>MLTQRTCIHLVLASVLISPSLWADQVSEQEQWFNGEASFREQFPPKQQTAETRSAPTQAVMPVAPQDHPAQVSAQTVESGQDQHQQVQQEARLLEYQRQALEAREQALQYREQALQAQEALLKLQQQQAAER</sequence>
<dbReference type="EMBL" id="FNYH01000003">
    <property type="protein sequence ID" value="SEI52850.1"/>
    <property type="molecule type" value="Genomic_DNA"/>
</dbReference>
<dbReference type="RefSeq" id="WP_093308865.1">
    <property type="nucleotide sequence ID" value="NZ_FNYH01000003.1"/>
</dbReference>
<keyword evidence="2" id="KW-0732">Signal</keyword>
<feature type="region of interest" description="Disordered" evidence="1">
    <location>
        <begin position="66"/>
        <end position="88"/>
    </location>
</feature>
<evidence type="ECO:0000256" key="2">
    <source>
        <dbReference type="SAM" id="SignalP"/>
    </source>
</evidence>